<reference evidence="2 3" key="1">
    <citation type="submission" date="2020-08" db="EMBL/GenBank/DDBJ databases">
        <authorList>
            <person name="Koutsovoulos G."/>
            <person name="Danchin GJ E."/>
        </authorList>
    </citation>
    <scope>NUCLEOTIDE SEQUENCE [LARGE SCALE GENOMIC DNA]</scope>
</reference>
<dbReference type="EMBL" id="CAJEWN010000217">
    <property type="protein sequence ID" value="CAD2173394.1"/>
    <property type="molecule type" value="Genomic_DNA"/>
</dbReference>
<evidence type="ECO:0000313" key="3">
    <source>
        <dbReference type="Proteomes" id="UP000580250"/>
    </source>
</evidence>
<proteinExistence type="predicted"/>
<comment type="caution">
    <text evidence="2">The sequence shown here is derived from an EMBL/GenBank/DDBJ whole genome shotgun (WGS) entry which is preliminary data.</text>
</comment>
<evidence type="ECO:0000256" key="1">
    <source>
        <dbReference type="SAM" id="SignalP"/>
    </source>
</evidence>
<accession>A0A6V7VG83</accession>
<dbReference type="AlphaFoldDB" id="A0A6V7VG83"/>
<evidence type="ECO:0000313" key="2">
    <source>
        <dbReference type="EMBL" id="CAD2173394.1"/>
    </source>
</evidence>
<sequence length="69" mass="7861">MTFPFFSFFLLFSSFISRFLLISTHDQHSCPSRELRLASASKSVNEGIGARPFSRAKNVKRTMGHAYKC</sequence>
<feature type="signal peptide" evidence="1">
    <location>
        <begin position="1"/>
        <end position="18"/>
    </location>
</feature>
<feature type="chain" id="PRO_5028018571" evidence="1">
    <location>
        <begin position="19"/>
        <end position="69"/>
    </location>
</feature>
<gene>
    <name evidence="2" type="ORF">MENT_LOCUS24999</name>
</gene>
<organism evidence="2 3">
    <name type="scientific">Meloidogyne enterolobii</name>
    <name type="common">Root-knot nematode worm</name>
    <name type="synonym">Meloidogyne mayaguensis</name>
    <dbReference type="NCBI Taxonomy" id="390850"/>
    <lineage>
        <taxon>Eukaryota</taxon>
        <taxon>Metazoa</taxon>
        <taxon>Ecdysozoa</taxon>
        <taxon>Nematoda</taxon>
        <taxon>Chromadorea</taxon>
        <taxon>Rhabditida</taxon>
        <taxon>Tylenchina</taxon>
        <taxon>Tylenchomorpha</taxon>
        <taxon>Tylenchoidea</taxon>
        <taxon>Meloidogynidae</taxon>
        <taxon>Meloidogyninae</taxon>
        <taxon>Meloidogyne</taxon>
    </lineage>
</organism>
<keyword evidence="1" id="KW-0732">Signal</keyword>
<protein>
    <submittedName>
        <fullName evidence="2">Uncharacterized protein</fullName>
    </submittedName>
</protein>
<name>A0A6V7VG83_MELEN</name>
<dbReference type="Proteomes" id="UP000580250">
    <property type="component" value="Unassembled WGS sequence"/>
</dbReference>